<dbReference type="Proteomes" id="UP000304953">
    <property type="component" value="Unassembled WGS sequence"/>
</dbReference>
<organism evidence="1 2">
    <name type="scientific">Petralouisia muris</name>
    <dbReference type="NCBI Taxonomy" id="3032872"/>
    <lineage>
        <taxon>Bacteria</taxon>
        <taxon>Bacillati</taxon>
        <taxon>Bacillota</taxon>
        <taxon>Clostridia</taxon>
        <taxon>Lachnospirales</taxon>
        <taxon>Lachnospiraceae</taxon>
        <taxon>Petralouisia</taxon>
    </lineage>
</organism>
<keyword evidence="2" id="KW-1185">Reference proteome</keyword>
<evidence type="ECO:0000313" key="2">
    <source>
        <dbReference type="Proteomes" id="UP000304953"/>
    </source>
</evidence>
<reference evidence="1" key="1">
    <citation type="submission" date="2019-04" db="EMBL/GenBank/DDBJ databases">
        <title>Microbes associate with the intestines of laboratory mice.</title>
        <authorList>
            <person name="Navarre W."/>
            <person name="Wong E."/>
            <person name="Huang K."/>
            <person name="Tropini C."/>
            <person name="Ng K."/>
            <person name="Yu B."/>
        </authorList>
    </citation>
    <scope>NUCLEOTIDE SEQUENCE</scope>
    <source>
        <strain evidence="1">NM01_1-7b</strain>
    </source>
</reference>
<sequence length="143" mass="15392">MDGIFWLIVVVVMAVIEIITLGLTTIWFAGGALLAFAASLLGANLLVQSILFVVTSVVLLAVTRPLAVEFFNKDRTKTNAESLIGKTALVQQEIDNLKAAGMVAVDGQEWSARSADDRVIPAETLVEILEISGVKLLVRQKEV</sequence>
<accession>A0AC61RWU1</accession>
<gene>
    <name evidence="1" type="ORF">E5329_11380</name>
</gene>
<dbReference type="EMBL" id="SRYA01000020">
    <property type="protein sequence ID" value="TGY96067.1"/>
    <property type="molecule type" value="Genomic_DNA"/>
</dbReference>
<name>A0AC61RWU1_9FIRM</name>
<protein>
    <submittedName>
        <fullName evidence="1">NfeD family protein</fullName>
    </submittedName>
</protein>
<proteinExistence type="predicted"/>
<comment type="caution">
    <text evidence="1">The sequence shown here is derived from an EMBL/GenBank/DDBJ whole genome shotgun (WGS) entry which is preliminary data.</text>
</comment>
<evidence type="ECO:0000313" key="1">
    <source>
        <dbReference type="EMBL" id="TGY96067.1"/>
    </source>
</evidence>